<name>A0A0E9M1Q3_9BACT</name>
<organism evidence="1 2">
    <name type="scientific">Geofilum rubicundum JCM 15548</name>
    <dbReference type="NCBI Taxonomy" id="1236989"/>
    <lineage>
        <taxon>Bacteria</taxon>
        <taxon>Pseudomonadati</taxon>
        <taxon>Bacteroidota</taxon>
        <taxon>Bacteroidia</taxon>
        <taxon>Marinilabiliales</taxon>
        <taxon>Marinilabiliaceae</taxon>
        <taxon>Geofilum</taxon>
    </lineage>
</organism>
<dbReference type="EMBL" id="BAZW01000047">
    <property type="protein sequence ID" value="GAO31409.1"/>
    <property type="molecule type" value="Genomic_DNA"/>
</dbReference>
<proteinExistence type="predicted"/>
<dbReference type="Proteomes" id="UP000032900">
    <property type="component" value="Unassembled WGS sequence"/>
</dbReference>
<gene>
    <name evidence="1" type="ORF">JCM15548_13768</name>
</gene>
<evidence type="ECO:0000313" key="1">
    <source>
        <dbReference type="EMBL" id="GAO31409.1"/>
    </source>
</evidence>
<sequence>MEPIEGKILGKKVGYPQQYSPKILVAVPRSLNREIYQLSADHLPSKGWMSGMPTN</sequence>
<dbReference type="RefSeq" id="WP_227625933.1">
    <property type="nucleotide sequence ID" value="NZ_BAZW01000047.1"/>
</dbReference>
<protein>
    <submittedName>
        <fullName evidence="1">Uncharacterized protein</fullName>
    </submittedName>
</protein>
<keyword evidence="2" id="KW-1185">Reference proteome</keyword>
<comment type="caution">
    <text evidence="1">The sequence shown here is derived from an EMBL/GenBank/DDBJ whole genome shotgun (WGS) entry which is preliminary data.</text>
</comment>
<dbReference type="STRING" id="1236989.JCM15548_13768"/>
<dbReference type="AlphaFoldDB" id="A0A0E9M1Q3"/>
<accession>A0A0E9M1Q3</accession>
<reference evidence="1 2" key="1">
    <citation type="journal article" date="2015" name="Microbes Environ.">
        <title>Distribution and evolution of nitrogen fixation genes in the phylum bacteroidetes.</title>
        <authorList>
            <person name="Inoue J."/>
            <person name="Oshima K."/>
            <person name="Suda W."/>
            <person name="Sakamoto M."/>
            <person name="Iino T."/>
            <person name="Noda S."/>
            <person name="Hongoh Y."/>
            <person name="Hattori M."/>
            <person name="Ohkuma M."/>
        </authorList>
    </citation>
    <scope>NUCLEOTIDE SEQUENCE [LARGE SCALE GENOMIC DNA]</scope>
    <source>
        <strain evidence="1">JCM 15548</strain>
    </source>
</reference>
<evidence type="ECO:0000313" key="2">
    <source>
        <dbReference type="Proteomes" id="UP000032900"/>
    </source>
</evidence>